<reference evidence="5 6" key="1">
    <citation type="submission" date="2020-08" db="EMBL/GenBank/DDBJ databases">
        <title>Genomic Encyclopedia of Type Strains, Phase IV (KMG-IV): sequencing the most valuable type-strain genomes for metagenomic binning, comparative biology and taxonomic classification.</title>
        <authorList>
            <person name="Goeker M."/>
        </authorList>
    </citation>
    <scope>NUCLEOTIDE SEQUENCE [LARGE SCALE GENOMIC DNA]</scope>
    <source>
        <strain evidence="5 6">DSM 103733</strain>
    </source>
</reference>
<evidence type="ECO:0000256" key="2">
    <source>
        <dbReference type="ARBA" id="ARBA00008954"/>
    </source>
</evidence>
<comment type="cofactor">
    <cofactor evidence="1">
        <name>pyridoxal 5'-phosphate</name>
        <dbReference type="ChEBI" id="CHEBI:597326"/>
    </cofactor>
</comment>
<dbReference type="NCBIfam" id="NF004755">
    <property type="entry name" value="PRK06082.1"/>
    <property type="match status" value="1"/>
</dbReference>
<dbReference type="EMBL" id="JACHEK010000001">
    <property type="protein sequence ID" value="MBB6142685.1"/>
    <property type="molecule type" value="Genomic_DNA"/>
</dbReference>
<name>A0A841JQI7_9BACT</name>
<dbReference type="InterPro" id="IPR005814">
    <property type="entry name" value="Aminotrans_3"/>
</dbReference>
<dbReference type="CDD" id="cd00610">
    <property type="entry name" value="OAT_like"/>
    <property type="match status" value="1"/>
</dbReference>
<dbReference type="Gene3D" id="3.40.640.10">
    <property type="entry name" value="Type I PLP-dependent aspartate aminotransferase-like (Major domain)"/>
    <property type="match status" value="1"/>
</dbReference>
<dbReference type="PANTHER" id="PTHR43094:SF1">
    <property type="entry name" value="AMINOTRANSFERASE CLASS-III"/>
    <property type="match status" value="1"/>
</dbReference>
<dbReference type="EC" id="2.6.1.19" evidence="5"/>
<sequence>MNDSKAIPQSEGDVNLSAARTAWQNEHLDAETRALLEEDARFFLHQSLSSPCLNVLHACDGSFLIDAQGRRYLDFHGNNVHQIGFGNPKVKAAVVEAMDELPFCTRRYTNRHAIALARKLAAISPGNLNKCLFAPGGAEAISMAVKLARLATGRFKTISLWDSFHGATLDTISLGGEALFRRGMGPLMPGAEHVPPPEPQRCPFRCGKSCTLACVDYIEYVLEREGDVAAIIGETVRSTGTIPPKDYWQRVRSLCDRYGALLILDEIPHGLGRTGSMFTCEQYGIVPDMLVIGKGLGGGMLPMAALLAREDLDVGGGVALGHFTHEKNPVLCAAALATIEVIEAENLAQRAAKLGARFLAQLKDLEARHPIICDVRGLGLLCALTLRHADGSPAEAEAEEILYAALSLGLSFKTSMGNTIVLTPPLTIEEQHLNTAIEILDTAFSALQQRASQP</sequence>
<evidence type="ECO:0000256" key="1">
    <source>
        <dbReference type="ARBA" id="ARBA00001933"/>
    </source>
</evidence>
<keyword evidence="5" id="KW-0032">Aminotransferase</keyword>
<proteinExistence type="inferred from homology"/>
<dbReference type="PIRSF" id="PIRSF000521">
    <property type="entry name" value="Transaminase_4ab_Lys_Orn"/>
    <property type="match status" value="1"/>
</dbReference>
<dbReference type="SUPFAM" id="SSF53383">
    <property type="entry name" value="PLP-dependent transferases"/>
    <property type="match status" value="1"/>
</dbReference>
<evidence type="ECO:0000256" key="3">
    <source>
        <dbReference type="ARBA" id="ARBA00022898"/>
    </source>
</evidence>
<gene>
    <name evidence="5" type="ORF">HNQ77_000623</name>
</gene>
<dbReference type="InterPro" id="IPR015424">
    <property type="entry name" value="PyrdxlP-dep_Trfase"/>
</dbReference>
<evidence type="ECO:0000256" key="4">
    <source>
        <dbReference type="RuleBase" id="RU003560"/>
    </source>
</evidence>
<dbReference type="Gene3D" id="3.90.1150.10">
    <property type="entry name" value="Aspartate Aminotransferase, domain 1"/>
    <property type="match status" value="1"/>
</dbReference>
<dbReference type="RefSeq" id="WP_050057880.1">
    <property type="nucleotide sequence ID" value="NZ_JACHEK010000001.1"/>
</dbReference>
<comment type="caution">
    <text evidence="5">The sequence shown here is derived from an EMBL/GenBank/DDBJ whole genome shotgun (WGS) entry which is preliminary data.</text>
</comment>
<accession>A0A841JQI7</accession>
<evidence type="ECO:0000313" key="5">
    <source>
        <dbReference type="EMBL" id="MBB6142685.1"/>
    </source>
</evidence>
<keyword evidence="5" id="KW-0808">Transferase</keyword>
<keyword evidence="6" id="KW-1185">Reference proteome</keyword>
<dbReference type="PANTHER" id="PTHR43094">
    <property type="entry name" value="AMINOTRANSFERASE"/>
    <property type="match status" value="1"/>
</dbReference>
<dbReference type="GO" id="GO:0034386">
    <property type="term" value="F:4-aminobutyrate:2-oxoglutarate transaminase activity"/>
    <property type="evidence" value="ECO:0007669"/>
    <property type="project" value="UniProtKB-EC"/>
</dbReference>
<dbReference type="InterPro" id="IPR015421">
    <property type="entry name" value="PyrdxlP-dep_Trfase_major"/>
</dbReference>
<dbReference type="AlphaFoldDB" id="A0A841JQI7"/>
<dbReference type="OrthoDB" id="9807885at2"/>
<keyword evidence="3 4" id="KW-0663">Pyridoxal phosphate</keyword>
<protein>
    <submittedName>
        <fullName evidence="5">4-aminobutyrate aminotransferase</fullName>
        <ecNumber evidence="5">2.6.1.19</ecNumber>
    </submittedName>
</protein>
<dbReference type="InterPro" id="IPR015422">
    <property type="entry name" value="PyrdxlP-dep_Trfase_small"/>
</dbReference>
<evidence type="ECO:0000313" key="6">
    <source>
        <dbReference type="Proteomes" id="UP000538666"/>
    </source>
</evidence>
<organism evidence="5 6">
    <name type="scientific">Silvibacterium bohemicum</name>
    <dbReference type="NCBI Taxonomy" id="1577686"/>
    <lineage>
        <taxon>Bacteria</taxon>
        <taxon>Pseudomonadati</taxon>
        <taxon>Acidobacteriota</taxon>
        <taxon>Terriglobia</taxon>
        <taxon>Terriglobales</taxon>
        <taxon>Acidobacteriaceae</taxon>
        <taxon>Silvibacterium</taxon>
    </lineage>
</organism>
<dbReference type="InterPro" id="IPR049704">
    <property type="entry name" value="Aminotrans_3_PPA_site"/>
</dbReference>
<dbReference type="PROSITE" id="PS00600">
    <property type="entry name" value="AA_TRANSFER_CLASS_3"/>
    <property type="match status" value="1"/>
</dbReference>
<comment type="similarity">
    <text evidence="2 4">Belongs to the class-III pyridoxal-phosphate-dependent aminotransferase family.</text>
</comment>
<dbReference type="Pfam" id="PF00202">
    <property type="entry name" value="Aminotran_3"/>
    <property type="match status" value="1"/>
</dbReference>
<dbReference type="GO" id="GO:0030170">
    <property type="term" value="F:pyridoxal phosphate binding"/>
    <property type="evidence" value="ECO:0007669"/>
    <property type="project" value="InterPro"/>
</dbReference>
<dbReference type="Proteomes" id="UP000538666">
    <property type="component" value="Unassembled WGS sequence"/>
</dbReference>